<dbReference type="HOGENOM" id="CLU_1721427_0_0_4"/>
<protein>
    <submittedName>
        <fullName evidence="2">Uncharacterized protein</fullName>
    </submittedName>
</protein>
<keyword evidence="1" id="KW-0472">Membrane</keyword>
<dbReference type="EMBL" id="AFBQ01000229">
    <property type="protein sequence ID" value="EHY31077.1"/>
    <property type="molecule type" value="Genomic_DNA"/>
</dbReference>
<organism evidence="2 3">
    <name type="scientific">Sutterella parvirubra YIT 11816</name>
    <dbReference type="NCBI Taxonomy" id="762967"/>
    <lineage>
        <taxon>Bacteria</taxon>
        <taxon>Pseudomonadati</taxon>
        <taxon>Pseudomonadota</taxon>
        <taxon>Betaproteobacteria</taxon>
        <taxon>Burkholderiales</taxon>
        <taxon>Sutterellaceae</taxon>
        <taxon>Sutterella</taxon>
    </lineage>
</organism>
<keyword evidence="1" id="KW-0812">Transmembrane</keyword>
<feature type="transmembrane region" description="Helical" evidence="1">
    <location>
        <begin position="113"/>
        <end position="132"/>
    </location>
</feature>
<dbReference type="STRING" id="762967.HMPREF9440_01549"/>
<gene>
    <name evidence="2" type="ORF">HMPREF9440_01549</name>
</gene>
<name>H3KFN0_9BURK</name>
<evidence type="ECO:0000256" key="1">
    <source>
        <dbReference type="SAM" id="Phobius"/>
    </source>
</evidence>
<sequence length="152" mass="15994">MTRHYGALLTIVSIALWAMGLRTISPLLESSGLMNAALPAGLGVLAALGLLLRGRLIPRADAAPSLLQKRFNANVAVSLLAALLMLYVDAYAMDGGLLRGVANVFGLAAFGERYQLAVSTGCALGVVHPILLPRRRLPAPLRAQGLRKSELA</sequence>
<dbReference type="RefSeq" id="WP_008542568.1">
    <property type="nucleotide sequence ID" value="NZ_JH604982.1"/>
</dbReference>
<evidence type="ECO:0000313" key="3">
    <source>
        <dbReference type="Proteomes" id="UP000004956"/>
    </source>
</evidence>
<dbReference type="PATRIC" id="fig|762967.3.peg.1219"/>
<keyword evidence="1" id="KW-1133">Transmembrane helix</keyword>
<reference evidence="2 3" key="1">
    <citation type="submission" date="2011-11" db="EMBL/GenBank/DDBJ databases">
        <authorList>
            <person name="Weinstock G."/>
            <person name="Sodergren E."/>
            <person name="Clifton S."/>
            <person name="Fulton L."/>
            <person name="Fulton B."/>
            <person name="Courtney L."/>
            <person name="Fronick C."/>
            <person name="Harrison M."/>
            <person name="Strong C."/>
            <person name="Farmer C."/>
            <person name="Delahaunty K."/>
            <person name="Markovic C."/>
            <person name="Hall O."/>
            <person name="Minx P."/>
            <person name="Tomlinson C."/>
            <person name="Mitreva M."/>
            <person name="Hou S."/>
            <person name="Chen J."/>
            <person name="Wollam A."/>
            <person name="Pepin K.H."/>
            <person name="Johnson M."/>
            <person name="Bhonagiri V."/>
            <person name="Zhang X."/>
            <person name="Suruliraj S."/>
            <person name="Warren W."/>
            <person name="Chinwalla A."/>
            <person name="Mardis E.R."/>
            <person name="Wilson R.K."/>
        </authorList>
    </citation>
    <scope>NUCLEOTIDE SEQUENCE [LARGE SCALE GENOMIC DNA]</scope>
    <source>
        <strain evidence="2 3">YIT 11816</strain>
    </source>
</reference>
<evidence type="ECO:0000313" key="2">
    <source>
        <dbReference type="EMBL" id="EHY31077.1"/>
    </source>
</evidence>
<comment type="caution">
    <text evidence="2">The sequence shown here is derived from an EMBL/GenBank/DDBJ whole genome shotgun (WGS) entry which is preliminary data.</text>
</comment>
<dbReference type="AlphaFoldDB" id="H3KFN0"/>
<keyword evidence="3" id="KW-1185">Reference proteome</keyword>
<proteinExistence type="predicted"/>
<feature type="transmembrane region" description="Helical" evidence="1">
    <location>
        <begin position="32"/>
        <end position="52"/>
    </location>
</feature>
<dbReference type="Proteomes" id="UP000004956">
    <property type="component" value="Unassembled WGS sequence"/>
</dbReference>
<feature type="transmembrane region" description="Helical" evidence="1">
    <location>
        <begin position="73"/>
        <end position="93"/>
    </location>
</feature>
<accession>H3KFN0</accession>